<keyword evidence="1" id="KW-0812">Transmembrane</keyword>
<evidence type="ECO:0000259" key="2">
    <source>
        <dbReference type="Pfam" id="PF19701"/>
    </source>
</evidence>
<dbReference type="PATRIC" id="fig|1227484.4.peg.491"/>
<dbReference type="RefSeq" id="WP_004046372.1">
    <property type="nucleotide sequence ID" value="NZ_AOJE01000010.1"/>
</dbReference>
<accession>M0E6Y2</accession>
<name>M0E6Y2_9EURY</name>
<organism evidence="3 4">
    <name type="scientific">Halorubrum saccharovorum DSM 1137</name>
    <dbReference type="NCBI Taxonomy" id="1227484"/>
    <lineage>
        <taxon>Archaea</taxon>
        <taxon>Methanobacteriati</taxon>
        <taxon>Methanobacteriota</taxon>
        <taxon>Stenosarchaea group</taxon>
        <taxon>Halobacteria</taxon>
        <taxon>Halobacteriales</taxon>
        <taxon>Haloferacaceae</taxon>
        <taxon>Halorubrum</taxon>
    </lineage>
</organism>
<dbReference type="EMBL" id="AOJE01000010">
    <property type="protein sequence ID" value="ELZ42808.1"/>
    <property type="molecule type" value="Genomic_DNA"/>
</dbReference>
<evidence type="ECO:0000313" key="4">
    <source>
        <dbReference type="Proteomes" id="UP000011514"/>
    </source>
</evidence>
<dbReference type="STRING" id="1227484.C471_02410"/>
<sequence>MSLRYAVVGFCAALFGVVLIVWPRRVARARNSGAANPEPTTGLVRLTRYVGGPLLVGLGLFLTASSL</sequence>
<keyword evidence="4" id="KW-1185">Reference proteome</keyword>
<evidence type="ECO:0000256" key="1">
    <source>
        <dbReference type="SAM" id="Phobius"/>
    </source>
</evidence>
<feature type="domain" description="DUF6199" evidence="2">
    <location>
        <begin position="8"/>
        <end position="63"/>
    </location>
</feature>
<dbReference type="InterPro" id="IPR045679">
    <property type="entry name" value="DUF6199"/>
</dbReference>
<keyword evidence="1" id="KW-0472">Membrane</keyword>
<evidence type="ECO:0000313" key="3">
    <source>
        <dbReference type="EMBL" id="ELZ42808.1"/>
    </source>
</evidence>
<proteinExistence type="predicted"/>
<feature type="transmembrane region" description="Helical" evidence="1">
    <location>
        <begin position="6"/>
        <end position="22"/>
    </location>
</feature>
<dbReference type="AlphaFoldDB" id="M0E6Y2"/>
<reference evidence="3 4" key="1">
    <citation type="journal article" date="2014" name="PLoS Genet.">
        <title>Phylogenetically driven sequencing of extremely halophilic archaea reveals strategies for static and dynamic osmo-response.</title>
        <authorList>
            <person name="Becker E.A."/>
            <person name="Seitzer P.M."/>
            <person name="Tritt A."/>
            <person name="Larsen D."/>
            <person name="Krusor M."/>
            <person name="Yao A.I."/>
            <person name="Wu D."/>
            <person name="Madern D."/>
            <person name="Eisen J.A."/>
            <person name="Darling A.E."/>
            <person name="Facciotti M.T."/>
        </authorList>
    </citation>
    <scope>NUCLEOTIDE SEQUENCE [LARGE SCALE GENOMIC DNA]</scope>
    <source>
        <strain evidence="3 4">DSM 1137</strain>
    </source>
</reference>
<dbReference type="Proteomes" id="UP000011514">
    <property type="component" value="Unassembled WGS sequence"/>
</dbReference>
<keyword evidence="1" id="KW-1133">Transmembrane helix</keyword>
<dbReference type="OrthoDB" id="384863at2157"/>
<gene>
    <name evidence="3" type="ORF">C471_02410</name>
</gene>
<protein>
    <recommendedName>
        <fullName evidence="2">DUF6199 domain-containing protein</fullName>
    </recommendedName>
</protein>
<dbReference type="Pfam" id="PF19701">
    <property type="entry name" value="DUF6199"/>
    <property type="match status" value="1"/>
</dbReference>
<comment type="caution">
    <text evidence="3">The sequence shown here is derived from an EMBL/GenBank/DDBJ whole genome shotgun (WGS) entry which is preliminary data.</text>
</comment>